<dbReference type="InterPro" id="IPR020103">
    <property type="entry name" value="PsdUridine_synth_cat_dom_sf"/>
</dbReference>
<proteinExistence type="inferred from homology"/>
<comment type="caution">
    <text evidence="3">The sequence shown here is derived from an EMBL/GenBank/DDBJ whole genome shotgun (WGS) entry which is preliminary data.</text>
</comment>
<dbReference type="Gene3D" id="3.30.2350.10">
    <property type="entry name" value="Pseudouridine synthase"/>
    <property type="match status" value="1"/>
</dbReference>
<dbReference type="Pfam" id="PF00849">
    <property type="entry name" value="PseudoU_synth_2"/>
    <property type="match status" value="1"/>
</dbReference>
<dbReference type="InterPro" id="IPR006145">
    <property type="entry name" value="PsdUridine_synth_RsuA/RluA"/>
</dbReference>
<dbReference type="GO" id="GO:0000455">
    <property type="term" value="P:enzyme-directed rRNA pseudouridine synthesis"/>
    <property type="evidence" value="ECO:0007669"/>
    <property type="project" value="TreeGrafter"/>
</dbReference>
<dbReference type="AlphaFoldDB" id="A0AB34K3S3"/>
<dbReference type="InterPro" id="IPR006224">
    <property type="entry name" value="PsdUridine_synth_RluA-like_CS"/>
</dbReference>
<feature type="domain" description="Pseudouridine synthase RsuA/RluA-like" evidence="2">
    <location>
        <begin position="148"/>
        <end position="297"/>
    </location>
</feature>
<keyword evidence="4" id="KW-1185">Reference proteome</keyword>
<dbReference type="InterPro" id="IPR050188">
    <property type="entry name" value="RluA_PseudoU_synthase"/>
</dbReference>
<dbReference type="GO" id="GO:0009982">
    <property type="term" value="F:pseudouridine synthase activity"/>
    <property type="evidence" value="ECO:0007669"/>
    <property type="project" value="InterPro"/>
</dbReference>
<dbReference type="PANTHER" id="PTHR21600:SF87">
    <property type="entry name" value="RNA PSEUDOURIDYLATE SYNTHASE DOMAIN-CONTAINING PROTEIN 1"/>
    <property type="match status" value="1"/>
</dbReference>
<evidence type="ECO:0000259" key="2">
    <source>
        <dbReference type="Pfam" id="PF00849"/>
    </source>
</evidence>
<evidence type="ECO:0000256" key="1">
    <source>
        <dbReference type="ARBA" id="ARBA00010876"/>
    </source>
</evidence>
<sequence length="363" mass="39220">MLGARGWLLPALLVPPDQQRLPTCHGIGGASSPFTGDSVRCSPTMRLHSDAFAVVECATVPPGSDDSLLPDVLRTLWPHRFTSQSSSRKACRRSLVLVDGVVGRSALKVAAGCTLSVVQRVAAPSPGAGRRGRADAQALRVIYEDDSLAVVYKPAGIAVQGGNASQSQQMPLRALLANSLQPSRDAADQPLWRPQHVHRLDRPTSGLLVVAKTGQALRTLSAGFKDRLVHKRYRAVVAGHLNAPKGRTKLIDTPLSGQSAKTYWRVVRRATSDLFGEVSLLDLFPYTGRTHQLRRHMVSIGHPIVGDAKYWPSSLPQDNTRGLLLSAVELELPHPKTGILLRVRTAQPGSFDDIVGYGVSRFS</sequence>
<dbReference type="PANTHER" id="PTHR21600">
    <property type="entry name" value="MITOCHONDRIAL RNA PSEUDOURIDINE SYNTHASE"/>
    <property type="match status" value="1"/>
</dbReference>
<gene>
    <name evidence="3" type="ORF">AB1Y20_010199</name>
</gene>
<dbReference type="CDD" id="cd02869">
    <property type="entry name" value="PseudoU_synth_RluA_like"/>
    <property type="match status" value="1"/>
</dbReference>
<reference evidence="3 4" key="1">
    <citation type="journal article" date="2024" name="Science">
        <title>Giant polyketide synthase enzymes in the biosynthesis of giant marine polyether toxins.</title>
        <authorList>
            <person name="Fallon T.R."/>
            <person name="Shende V.V."/>
            <person name="Wierzbicki I.H."/>
            <person name="Pendleton A.L."/>
            <person name="Watervoot N.F."/>
            <person name="Auber R.P."/>
            <person name="Gonzalez D.J."/>
            <person name="Wisecaver J.H."/>
            <person name="Moore B.S."/>
        </authorList>
    </citation>
    <scope>NUCLEOTIDE SEQUENCE [LARGE SCALE GENOMIC DNA]</scope>
    <source>
        <strain evidence="3 4">12B1</strain>
    </source>
</reference>
<name>A0AB34K3S3_PRYPA</name>
<dbReference type="PROSITE" id="PS01129">
    <property type="entry name" value="PSI_RLU"/>
    <property type="match status" value="1"/>
</dbReference>
<dbReference type="Proteomes" id="UP001515480">
    <property type="component" value="Unassembled WGS sequence"/>
</dbReference>
<dbReference type="SUPFAM" id="SSF55120">
    <property type="entry name" value="Pseudouridine synthase"/>
    <property type="match status" value="1"/>
</dbReference>
<evidence type="ECO:0000313" key="4">
    <source>
        <dbReference type="Proteomes" id="UP001515480"/>
    </source>
</evidence>
<accession>A0AB34K3S3</accession>
<evidence type="ECO:0000313" key="3">
    <source>
        <dbReference type="EMBL" id="KAL1528876.1"/>
    </source>
</evidence>
<comment type="similarity">
    <text evidence="1">Belongs to the pseudouridine synthase RluA family.</text>
</comment>
<organism evidence="3 4">
    <name type="scientific">Prymnesium parvum</name>
    <name type="common">Toxic golden alga</name>
    <dbReference type="NCBI Taxonomy" id="97485"/>
    <lineage>
        <taxon>Eukaryota</taxon>
        <taxon>Haptista</taxon>
        <taxon>Haptophyta</taxon>
        <taxon>Prymnesiophyceae</taxon>
        <taxon>Prymnesiales</taxon>
        <taxon>Prymnesiaceae</taxon>
        <taxon>Prymnesium</taxon>
    </lineage>
</organism>
<dbReference type="EMBL" id="JBGBPQ010000002">
    <property type="protein sequence ID" value="KAL1528876.1"/>
    <property type="molecule type" value="Genomic_DNA"/>
</dbReference>
<dbReference type="GO" id="GO:0003723">
    <property type="term" value="F:RNA binding"/>
    <property type="evidence" value="ECO:0007669"/>
    <property type="project" value="InterPro"/>
</dbReference>
<protein>
    <recommendedName>
        <fullName evidence="2">Pseudouridine synthase RsuA/RluA-like domain-containing protein</fullName>
    </recommendedName>
</protein>